<reference evidence="3" key="1">
    <citation type="submission" date="2025-08" db="UniProtKB">
        <authorList>
            <consortium name="RefSeq"/>
        </authorList>
    </citation>
    <scope>IDENTIFICATION</scope>
    <source>
        <tissue evidence="3">Thorax and Abdomen</tissue>
    </source>
</reference>
<name>A0A6J0BWB7_NEOLC</name>
<sequence>MGIPRKLFSPNLAVLVLVWSGGIVALPTEAGDNETISLNATSVEAPCPGVPRSYYEELDCKPVFKKPEDKCPVRYTCDNFEKSDAEMCFFRGKAVAPGASIDTGNPCDIGCSCHLEEPSPEYNLTKMAVVNCAIVDCPLEMMSSYDEDGNLKPCVPKKSHDECCASETVCFADAEDQVDNSTVKTSVAEGKEIEVGNTTAQVPKKLAICSTADNKTYVEGQEFYLDDLPCKVCICQPGYTAGESGEPWCRDVRCGTVLEHTREIRQGCVPLYYGNTRCCPIGFHCPNANDTVTSDVLVKIALNPDETCKFGELNLRVGDRVTPRETEKCIECKCEVPPFVTCHQKTYEECS</sequence>
<keyword evidence="1" id="KW-0732">Signal</keyword>
<evidence type="ECO:0000313" key="3">
    <source>
        <dbReference type="RefSeq" id="XP_015518619.2"/>
    </source>
</evidence>
<dbReference type="KEGG" id="nlo:107223454"/>
<proteinExistence type="predicted"/>
<accession>A0A6J0BWB7</accession>
<feature type="chain" id="PRO_5045549417" evidence="1">
    <location>
        <begin position="26"/>
        <end position="351"/>
    </location>
</feature>
<organism evidence="3">
    <name type="scientific">Neodiprion lecontei</name>
    <name type="common">Redheaded pine sawfly</name>
    <dbReference type="NCBI Taxonomy" id="441921"/>
    <lineage>
        <taxon>Eukaryota</taxon>
        <taxon>Metazoa</taxon>
        <taxon>Ecdysozoa</taxon>
        <taxon>Arthropoda</taxon>
        <taxon>Hexapoda</taxon>
        <taxon>Insecta</taxon>
        <taxon>Pterygota</taxon>
        <taxon>Neoptera</taxon>
        <taxon>Endopterygota</taxon>
        <taxon>Hymenoptera</taxon>
        <taxon>Tenthredinoidea</taxon>
        <taxon>Diprionidae</taxon>
        <taxon>Diprioninae</taxon>
        <taxon>Neodiprion</taxon>
    </lineage>
</organism>
<dbReference type="OrthoDB" id="365605at2759"/>
<protein>
    <submittedName>
        <fullName evidence="3">Uncharacterized protein LOC107223454</fullName>
    </submittedName>
</protein>
<feature type="signal peptide" evidence="1">
    <location>
        <begin position="1"/>
        <end position="25"/>
    </location>
</feature>
<dbReference type="InParanoid" id="A0A6J0BWB7"/>
<evidence type="ECO:0000256" key="1">
    <source>
        <dbReference type="SAM" id="SignalP"/>
    </source>
</evidence>
<dbReference type="AlphaFoldDB" id="A0A6J0BWB7"/>
<dbReference type="RefSeq" id="XP_015518619.2">
    <property type="nucleotide sequence ID" value="XM_015663133.2"/>
</dbReference>
<dbReference type="Proteomes" id="UP000829291">
    <property type="component" value="Chromosome 1"/>
</dbReference>
<dbReference type="GeneID" id="107223454"/>
<evidence type="ECO:0000313" key="2">
    <source>
        <dbReference type="Proteomes" id="UP000829291"/>
    </source>
</evidence>
<keyword evidence="2" id="KW-1185">Reference proteome</keyword>
<gene>
    <name evidence="3" type="primary">LOC107223454</name>
</gene>